<dbReference type="SMART" id="SM00641">
    <property type="entry name" value="Glyco_25"/>
    <property type="match status" value="1"/>
</dbReference>
<keyword evidence="3 4" id="KW-0326">Glycosidase</keyword>
<dbReference type="GO" id="GO:0016052">
    <property type="term" value="P:carbohydrate catabolic process"/>
    <property type="evidence" value="ECO:0007669"/>
    <property type="project" value="TreeGrafter"/>
</dbReference>
<dbReference type="InterPro" id="IPR008270">
    <property type="entry name" value="Glyco_hydro_25_AS"/>
</dbReference>
<proteinExistence type="inferred from homology"/>
<dbReference type="AlphaFoldDB" id="R3U2C5"/>
<dbReference type="Proteomes" id="UP000013840">
    <property type="component" value="Unassembled WGS sequence"/>
</dbReference>
<dbReference type="InterPro" id="IPR018077">
    <property type="entry name" value="Glyco_hydro_fam25_subgr"/>
</dbReference>
<dbReference type="Pfam" id="PF08481">
    <property type="entry name" value="GBS_Bsp-like"/>
    <property type="match status" value="1"/>
</dbReference>
<accession>R3U2C5</accession>
<comment type="catalytic activity">
    <reaction evidence="4">
        <text>Hydrolysis of (1-&gt;4)-beta-linkages between N-acetylmuramic acid and N-acetyl-D-glucosamine residues in a peptidoglycan and between N-acetyl-D-glucosamine residues in chitodextrins.</text>
        <dbReference type="EC" id="3.2.1.17"/>
    </reaction>
</comment>
<keyword evidence="2 4" id="KW-0378">Hydrolase</keyword>
<dbReference type="SUPFAM" id="SSF51445">
    <property type="entry name" value="(Trans)glycosidases"/>
    <property type="match status" value="1"/>
</dbReference>
<dbReference type="InterPro" id="IPR013688">
    <property type="entry name" value="GBS_Bsp-like"/>
</dbReference>
<feature type="compositionally biased region" description="Low complexity" evidence="5">
    <location>
        <begin position="45"/>
        <end position="69"/>
    </location>
</feature>
<dbReference type="eggNOG" id="COG3757">
    <property type="taxonomic scope" value="Bacteria"/>
</dbReference>
<organism evidence="7 8">
    <name type="scientific">Enterococcus caccae ATCC BAA-1240</name>
    <dbReference type="NCBI Taxonomy" id="1158612"/>
    <lineage>
        <taxon>Bacteria</taxon>
        <taxon>Bacillati</taxon>
        <taxon>Bacillota</taxon>
        <taxon>Bacilli</taxon>
        <taxon>Lactobacillales</taxon>
        <taxon>Enterococcaceae</taxon>
        <taxon>Enterococcus</taxon>
    </lineage>
</organism>
<dbReference type="Pfam" id="PF01183">
    <property type="entry name" value="Glyco_hydro_25"/>
    <property type="match status" value="1"/>
</dbReference>
<dbReference type="eggNOG" id="COG0860">
    <property type="taxonomic scope" value="Bacteria"/>
</dbReference>
<dbReference type="Gene3D" id="3.20.20.80">
    <property type="entry name" value="Glycosidases"/>
    <property type="match status" value="1"/>
</dbReference>
<gene>
    <name evidence="7" type="ORF">UC7_01174</name>
</gene>
<evidence type="ECO:0000313" key="8">
    <source>
        <dbReference type="Proteomes" id="UP000013840"/>
    </source>
</evidence>
<feature type="compositionally biased region" description="Polar residues" evidence="5">
    <location>
        <begin position="32"/>
        <end position="44"/>
    </location>
</feature>
<dbReference type="CDD" id="cd06522">
    <property type="entry name" value="GH25_AtlA-like"/>
    <property type="match status" value="1"/>
</dbReference>
<feature type="signal peptide" evidence="6">
    <location>
        <begin position="1"/>
        <end position="26"/>
    </location>
</feature>
<evidence type="ECO:0000256" key="3">
    <source>
        <dbReference type="ARBA" id="ARBA00023295"/>
    </source>
</evidence>
<reference evidence="7 8" key="1">
    <citation type="submission" date="2013-02" db="EMBL/GenBank/DDBJ databases">
        <title>The Genome Sequence of Enterococcus caccae BAA-1240.</title>
        <authorList>
            <consortium name="The Broad Institute Genome Sequencing Platform"/>
            <consortium name="The Broad Institute Genome Sequencing Center for Infectious Disease"/>
            <person name="Earl A.M."/>
            <person name="Gilmore M.S."/>
            <person name="Lebreton F."/>
            <person name="Walker B."/>
            <person name="Young S.K."/>
            <person name="Zeng Q."/>
            <person name="Gargeya S."/>
            <person name="Fitzgerald M."/>
            <person name="Haas B."/>
            <person name="Abouelleil A."/>
            <person name="Alvarado L."/>
            <person name="Arachchi H.M."/>
            <person name="Berlin A.M."/>
            <person name="Chapman S.B."/>
            <person name="Dewar J."/>
            <person name="Goldberg J."/>
            <person name="Griggs A."/>
            <person name="Gujja S."/>
            <person name="Hansen M."/>
            <person name="Howarth C."/>
            <person name="Imamovic A."/>
            <person name="Larimer J."/>
            <person name="McCowan C."/>
            <person name="Murphy C."/>
            <person name="Neiman D."/>
            <person name="Pearson M."/>
            <person name="Priest M."/>
            <person name="Roberts A."/>
            <person name="Saif S."/>
            <person name="Shea T."/>
            <person name="Sisk P."/>
            <person name="Sykes S."/>
            <person name="Wortman J."/>
            <person name="Nusbaum C."/>
            <person name="Birren B."/>
        </authorList>
    </citation>
    <scope>NUCLEOTIDE SEQUENCE [LARGE SCALE GENOMIC DNA]</scope>
    <source>
        <strain evidence="7 8">ATCC BAA-1240</strain>
    </source>
</reference>
<dbReference type="EC" id="3.2.1.17" evidence="4"/>
<dbReference type="PANTHER" id="PTHR34135:SF2">
    <property type="entry name" value="LYSOZYME"/>
    <property type="match status" value="1"/>
</dbReference>
<evidence type="ECO:0000256" key="4">
    <source>
        <dbReference type="RuleBase" id="RU361176"/>
    </source>
</evidence>
<dbReference type="Gene3D" id="2.60.40.3760">
    <property type="match status" value="1"/>
</dbReference>
<feature type="non-terminal residue" evidence="7">
    <location>
        <position position="460"/>
    </location>
</feature>
<sequence length="460" mass="50664">MKKFFSLGAVFLCLSTYAYIPVQVLAEDNSDQETSIQETPATYDSTNSTEIESSTTPSSSEEPNEVSNSGTEETSALIDENLDYYEPSPLDRSNLALSGRSSRSTREAIDRVNAGESNRPRVSFVDVSSHNGTITVAQYQMMKIYGVKGVVVKLTEGMTYLNPYADSQIKNAKSAGLKVSVYHYSHYTSDSGAQAEAAYFAKNAIALGLSKETVMVSDIEEPAMRIASLNTNTLAFKNKLNSDGFGKVGYYLSRSWLNVAGGIFDTGLFGKSNIWVAQYPYSPTASQNWNNDFSSWQWSSNFYFPGIAHPFDINTDYTGLFTEELEWDESIPVTGTTTIIDKVGSETFYSATANLETSGRIPTSVYFLTWSEKNGQDDLQWYLGQRHSDGTYSATIDIKNHKDAGNYNIHTYIKLPDGTMKYVTKNNFTVSKPTLSAEVGNYNADKGTFDVKVTGVSPSG</sequence>
<comment type="caution">
    <text evidence="7">The sequence shown here is derived from an EMBL/GenBank/DDBJ whole genome shotgun (WGS) entry which is preliminary data.</text>
</comment>
<dbReference type="PROSITE" id="PS00953">
    <property type="entry name" value="GLYCOSYL_HYDROL_F25_1"/>
    <property type="match status" value="1"/>
</dbReference>
<keyword evidence="8" id="KW-1185">Reference proteome</keyword>
<evidence type="ECO:0000256" key="6">
    <source>
        <dbReference type="SAM" id="SignalP"/>
    </source>
</evidence>
<evidence type="ECO:0000313" key="7">
    <source>
        <dbReference type="EMBL" id="EOL47513.1"/>
    </source>
</evidence>
<evidence type="ECO:0000256" key="5">
    <source>
        <dbReference type="SAM" id="MobiDB-lite"/>
    </source>
</evidence>
<dbReference type="InterPro" id="IPR017853">
    <property type="entry name" value="GH"/>
</dbReference>
<protein>
    <recommendedName>
        <fullName evidence="4">Lysozyme</fullName>
        <ecNumber evidence="4">3.2.1.17</ecNumber>
    </recommendedName>
</protein>
<dbReference type="InterPro" id="IPR002053">
    <property type="entry name" value="Glyco_hydro_25"/>
</dbReference>
<dbReference type="EMBL" id="AJAU01000012">
    <property type="protein sequence ID" value="EOL47513.1"/>
    <property type="molecule type" value="Genomic_DNA"/>
</dbReference>
<dbReference type="GO" id="GO:0016998">
    <property type="term" value="P:cell wall macromolecule catabolic process"/>
    <property type="evidence" value="ECO:0007669"/>
    <property type="project" value="InterPro"/>
</dbReference>
<feature type="chain" id="PRO_5004362453" description="Lysozyme" evidence="6">
    <location>
        <begin position="27"/>
        <end position="460"/>
    </location>
</feature>
<dbReference type="RefSeq" id="WP_010771316.1">
    <property type="nucleotide sequence ID" value="NZ_KB946333.1"/>
</dbReference>
<feature type="region of interest" description="Disordered" evidence="5">
    <location>
        <begin position="85"/>
        <end position="115"/>
    </location>
</feature>
<dbReference type="PROSITE" id="PS51904">
    <property type="entry name" value="GLYCOSYL_HYDROL_F25_2"/>
    <property type="match status" value="1"/>
</dbReference>
<comment type="similarity">
    <text evidence="1 4">Belongs to the glycosyl hydrolase 25 family.</text>
</comment>
<evidence type="ECO:0000256" key="1">
    <source>
        <dbReference type="ARBA" id="ARBA00010646"/>
    </source>
</evidence>
<dbReference type="eggNOG" id="COG1705">
    <property type="taxonomic scope" value="Bacteria"/>
</dbReference>
<dbReference type="GO" id="GO:0003796">
    <property type="term" value="F:lysozyme activity"/>
    <property type="evidence" value="ECO:0007669"/>
    <property type="project" value="UniProtKB-EC"/>
</dbReference>
<dbReference type="PANTHER" id="PTHR34135">
    <property type="entry name" value="LYSOZYME"/>
    <property type="match status" value="1"/>
</dbReference>
<evidence type="ECO:0000256" key="2">
    <source>
        <dbReference type="ARBA" id="ARBA00022801"/>
    </source>
</evidence>
<dbReference type="GO" id="GO:0009253">
    <property type="term" value="P:peptidoglycan catabolic process"/>
    <property type="evidence" value="ECO:0007669"/>
    <property type="project" value="InterPro"/>
</dbReference>
<name>R3U2C5_9ENTE</name>
<feature type="region of interest" description="Disordered" evidence="5">
    <location>
        <begin position="29"/>
        <end position="73"/>
    </location>
</feature>
<keyword evidence="6" id="KW-0732">Signal</keyword>